<evidence type="ECO:0000256" key="4">
    <source>
        <dbReference type="SAM" id="MobiDB-lite"/>
    </source>
</evidence>
<dbReference type="InterPro" id="IPR016035">
    <property type="entry name" value="Acyl_Trfase/lysoPLipase"/>
</dbReference>
<feature type="compositionally biased region" description="Acidic residues" evidence="4">
    <location>
        <begin position="116"/>
        <end position="137"/>
    </location>
</feature>
<dbReference type="GeneID" id="87940536"/>
<keyword evidence="6" id="KW-0378">Hydrolase</keyword>
<dbReference type="EMBL" id="CP137306">
    <property type="protein sequence ID" value="WQF79019.1"/>
    <property type="molecule type" value="Genomic_DNA"/>
</dbReference>
<dbReference type="InterPro" id="IPR014043">
    <property type="entry name" value="Acyl_transferase_dom"/>
</dbReference>
<evidence type="ECO:0000313" key="6">
    <source>
        <dbReference type="EMBL" id="WQF79019.1"/>
    </source>
</evidence>
<dbReference type="SUPFAM" id="SSF55048">
    <property type="entry name" value="Probable ACP-binding domain of malonyl-CoA ACP transacylase"/>
    <property type="match status" value="1"/>
</dbReference>
<dbReference type="PANTHER" id="PTHR43775:SF20">
    <property type="entry name" value="HYBRID PKS-NRPS SYNTHETASE APDA"/>
    <property type="match status" value="1"/>
</dbReference>
<evidence type="ECO:0000256" key="3">
    <source>
        <dbReference type="ARBA" id="ARBA00022679"/>
    </source>
</evidence>
<feature type="domain" description="Malonyl-CoA:ACP transacylase (MAT)" evidence="5">
    <location>
        <begin position="1"/>
        <end position="211"/>
    </location>
</feature>
<evidence type="ECO:0000256" key="2">
    <source>
        <dbReference type="ARBA" id="ARBA00022553"/>
    </source>
</evidence>
<dbReference type="SMART" id="SM00827">
    <property type="entry name" value="PKS_AT"/>
    <property type="match status" value="1"/>
</dbReference>
<evidence type="ECO:0000259" key="5">
    <source>
        <dbReference type="SMART" id="SM00827"/>
    </source>
</evidence>
<reference evidence="7" key="1">
    <citation type="journal article" date="2023" name="bioRxiv">
        <title>Complete genome of the Medicago anthracnose fungus, Colletotrichum destructivum, reveals a mini-chromosome-like region within a core chromosome.</title>
        <authorList>
            <person name="Lapalu N."/>
            <person name="Simon A."/>
            <person name="Lu A."/>
            <person name="Plaumann P.-L."/>
            <person name="Amselem J."/>
            <person name="Pigne S."/>
            <person name="Auger A."/>
            <person name="Koch C."/>
            <person name="Dallery J.-F."/>
            <person name="O'Connell R.J."/>
        </authorList>
    </citation>
    <scope>NUCLEOTIDE SEQUENCE [LARGE SCALE GENOMIC DNA]</scope>
    <source>
        <strain evidence="7">CBS 520.97</strain>
    </source>
</reference>
<protein>
    <submittedName>
        <fullName evidence="6">Acyl transferase domain superfamily, Acyl transferase/acyl hydrolase/lysophospholipase</fullName>
    </submittedName>
</protein>
<dbReference type="AlphaFoldDB" id="A0AAX4I6Z4"/>
<keyword evidence="1" id="KW-0596">Phosphopantetheine</keyword>
<dbReference type="Proteomes" id="UP001322277">
    <property type="component" value="Chromosome 2"/>
</dbReference>
<dbReference type="GO" id="GO:0004312">
    <property type="term" value="F:fatty acid synthase activity"/>
    <property type="evidence" value="ECO:0007669"/>
    <property type="project" value="TreeGrafter"/>
</dbReference>
<dbReference type="Gene3D" id="3.40.366.10">
    <property type="entry name" value="Malonyl-Coenzyme A Acyl Carrier Protein, domain 2"/>
    <property type="match status" value="2"/>
</dbReference>
<sequence>MLAVGLSWDGASGLCARPEYVGRISVAAANSPTSVTLSGDADVIDQVEAHLTAEGTFARKLKVDMAYHSRHMEACAPAYLASLRSCGIQVQQPDPVGCVWVSSVRGDVDSVLADVEKDDNDNNDANDDDDDDDDDDDGSRLGVVRDQYWVDNLTNPVLFEPAVECALWRAGPFDAVVEVGPHPALKGPATNIFKASLGASLPYVSVMQRGHDEVEAFSSGLGYLWEHLGSAVPIDFDGYRRAFYAFDGVAGAGVEAGAGARTPRLVKSLPAYRWDHSKVHWRESRLSRNFRLADRPYHGLLGRRTPDSTPGRMR</sequence>
<dbReference type="Pfam" id="PF00698">
    <property type="entry name" value="Acyl_transf_1"/>
    <property type="match status" value="1"/>
</dbReference>
<keyword evidence="7" id="KW-1185">Reference proteome</keyword>
<proteinExistence type="predicted"/>
<evidence type="ECO:0000313" key="7">
    <source>
        <dbReference type="Proteomes" id="UP001322277"/>
    </source>
</evidence>
<keyword evidence="3 6" id="KW-0808">Transferase</keyword>
<dbReference type="InterPro" id="IPR050091">
    <property type="entry name" value="PKS_NRPS_Biosynth_Enz"/>
</dbReference>
<evidence type="ECO:0000256" key="1">
    <source>
        <dbReference type="ARBA" id="ARBA00022450"/>
    </source>
</evidence>
<dbReference type="GO" id="GO:0006633">
    <property type="term" value="P:fatty acid biosynthetic process"/>
    <property type="evidence" value="ECO:0007669"/>
    <property type="project" value="TreeGrafter"/>
</dbReference>
<feature type="region of interest" description="Disordered" evidence="4">
    <location>
        <begin position="114"/>
        <end position="140"/>
    </location>
</feature>
<dbReference type="GO" id="GO:0016787">
    <property type="term" value="F:hydrolase activity"/>
    <property type="evidence" value="ECO:0007669"/>
    <property type="project" value="UniProtKB-KW"/>
</dbReference>
<dbReference type="RefSeq" id="XP_062776243.1">
    <property type="nucleotide sequence ID" value="XM_062920192.1"/>
</dbReference>
<dbReference type="KEGG" id="cdet:87940536"/>
<dbReference type="PANTHER" id="PTHR43775">
    <property type="entry name" value="FATTY ACID SYNTHASE"/>
    <property type="match status" value="1"/>
</dbReference>
<name>A0AAX4I6Z4_9PEZI</name>
<organism evidence="6 7">
    <name type="scientific">Colletotrichum destructivum</name>
    <dbReference type="NCBI Taxonomy" id="34406"/>
    <lineage>
        <taxon>Eukaryota</taxon>
        <taxon>Fungi</taxon>
        <taxon>Dikarya</taxon>
        <taxon>Ascomycota</taxon>
        <taxon>Pezizomycotina</taxon>
        <taxon>Sordariomycetes</taxon>
        <taxon>Hypocreomycetidae</taxon>
        <taxon>Glomerellales</taxon>
        <taxon>Glomerellaceae</taxon>
        <taxon>Colletotrichum</taxon>
        <taxon>Colletotrichum destructivum species complex</taxon>
    </lineage>
</organism>
<dbReference type="InterPro" id="IPR016036">
    <property type="entry name" value="Malonyl_transacylase_ACP-bd"/>
</dbReference>
<dbReference type="GO" id="GO:0044550">
    <property type="term" value="P:secondary metabolite biosynthetic process"/>
    <property type="evidence" value="ECO:0007669"/>
    <property type="project" value="TreeGrafter"/>
</dbReference>
<gene>
    <name evidence="6" type="ORF">CDEST_04033</name>
</gene>
<keyword evidence="2" id="KW-0597">Phosphoprotein</keyword>
<accession>A0AAX4I6Z4</accession>
<dbReference type="InterPro" id="IPR001227">
    <property type="entry name" value="Ac_transferase_dom_sf"/>
</dbReference>
<dbReference type="Gene3D" id="3.30.70.3290">
    <property type="match status" value="1"/>
</dbReference>
<dbReference type="SUPFAM" id="SSF52151">
    <property type="entry name" value="FabD/lysophospholipase-like"/>
    <property type="match status" value="1"/>
</dbReference>